<dbReference type="NCBIfam" id="NF033788">
    <property type="entry name" value="HTH_metalloreg"/>
    <property type="match status" value="1"/>
</dbReference>
<evidence type="ECO:0000256" key="2">
    <source>
        <dbReference type="ARBA" id="ARBA00023125"/>
    </source>
</evidence>
<name>A0A173US69_ANAHA</name>
<dbReference type="SMART" id="SM00418">
    <property type="entry name" value="HTH_ARSR"/>
    <property type="match status" value="1"/>
</dbReference>
<evidence type="ECO:0000256" key="1">
    <source>
        <dbReference type="ARBA" id="ARBA00023015"/>
    </source>
</evidence>
<dbReference type="AlphaFoldDB" id="A0A173US69"/>
<dbReference type="PANTHER" id="PTHR43132">
    <property type="entry name" value="ARSENICAL RESISTANCE OPERON REPRESSOR ARSR-RELATED"/>
    <property type="match status" value="1"/>
</dbReference>
<gene>
    <name evidence="5" type="primary">ziaR_2</name>
    <name evidence="5" type="ORF">ERS852425_03133</name>
</gene>
<evidence type="ECO:0000256" key="3">
    <source>
        <dbReference type="ARBA" id="ARBA00023163"/>
    </source>
</evidence>
<evidence type="ECO:0000259" key="4">
    <source>
        <dbReference type="PROSITE" id="PS50987"/>
    </source>
</evidence>
<protein>
    <submittedName>
        <fullName evidence="5">Transcriptional repressor smtB homolog</fullName>
    </submittedName>
</protein>
<dbReference type="Proteomes" id="UP000095598">
    <property type="component" value="Unassembled WGS sequence"/>
</dbReference>
<dbReference type="InterPro" id="IPR011991">
    <property type="entry name" value="ArsR-like_HTH"/>
</dbReference>
<dbReference type="GO" id="GO:0003700">
    <property type="term" value="F:DNA-binding transcription factor activity"/>
    <property type="evidence" value="ECO:0007669"/>
    <property type="project" value="InterPro"/>
</dbReference>
<evidence type="ECO:0000313" key="5">
    <source>
        <dbReference type="EMBL" id="CUN17892.1"/>
    </source>
</evidence>
<organism evidence="5 6">
    <name type="scientific">Anaerostipes hadrus</name>
    <dbReference type="NCBI Taxonomy" id="649756"/>
    <lineage>
        <taxon>Bacteria</taxon>
        <taxon>Bacillati</taxon>
        <taxon>Bacillota</taxon>
        <taxon>Clostridia</taxon>
        <taxon>Lachnospirales</taxon>
        <taxon>Lachnospiraceae</taxon>
        <taxon>Anaerostipes</taxon>
    </lineage>
</organism>
<dbReference type="PANTHER" id="PTHR43132:SF6">
    <property type="entry name" value="HTH-TYPE TRANSCRIPTIONAL REPRESSOR CZRA"/>
    <property type="match status" value="1"/>
</dbReference>
<dbReference type="RefSeq" id="WP_055259825.1">
    <property type="nucleotide sequence ID" value="NZ_CAXSPF010000027.1"/>
</dbReference>
<dbReference type="InterPro" id="IPR036390">
    <property type="entry name" value="WH_DNA-bd_sf"/>
</dbReference>
<accession>A0A173US69</accession>
<dbReference type="GO" id="GO:0003677">
    <property type="term" value="F:DNA binding"/>
    <property type="evidence" value="ECO:0007669"/>
    <property type="project" value="UniProtKB-KW"/>
</dbReference>
<dbReference type="InterPro" id="IPR051011">
    <property type="entry name" value="Metal_resp_trans_reg"/>
</dbReference>
<sequence>MDKTEKYNITSMDIHGHGCDVTELKHVLPPEEFAIETASLFGLLSDSTRLRILYLLYHREVCVRNIAEAIEMSPPAVSHHLRSLKQLGVITSRRIGKEVHYTIADTADGELVSDLLKTVFERRGIYEEDL</sequence>
<keyword evidence="3" id="KW-0804">Transcription</keyword>
<dbReference type="SUPFAM" id="SSF46785">
    <property type="entry name" value="Winged helix' DNA-binding domain"/>
    <property type="match status" value="1"/>
</dbReference>
<feature type="domain" description="HTH arsR-type" evidence="4">
    <location>
        <begin position="29"/>
        <end position="123"/>
    </location>
</feature>
<dbReference type="CDD" id="cd00090">
    <property type="entry name" value="HTH_ARSR"/>
    <property type="match status" value="1"/>
</dbReference>
<dbReference type="Pfam" id="PF01022">
    <property type="entry name" value="HTH_5"/>
    <property type="match status" value="1"/>
</dbReference>
<reference evidence="5 6" key="1">
    <citation type="submission" date="2015-09" db="EMBL/GenBank/DDBJ databases">
        <authorList>
            <consortium name="Pathogen Informatics"/>
        </authorList>
    </citation>
    <scope>NUCLEOTIDE SEQUENCE [LARGE SCALE GENOMIC DNA]</scope>
    <source>
        <strain evidence="5 6">2789STDY5608868</strain>
    </source>
</reference>
<evidence type="ECO:0000313" key="6">
    <source>
        <dbReference type="Proteomes" id="UP000095598"/>
    </source>
</evidence>
<dbReference type="InterPro" id="IPR001845">
    <property type="entry name" value="HTH_ArsR_DNA-bd_dom"/>
</dbReference>
<dbReference type="Gene3D" id="1.10.10.10">
    <property type="entry name" value="Winged helix-like DNA-binding domain superfamily/Winged helix DNA-binding domain"/>
    <property type="match status" value="1"/>
</dbReference>
<dbReference type="EMBL" id="CYXT01000035">
    <property type="protein sequence ID" value="CUN17892.1"/>
    <property type="molecule type" value="Genomic_DNA"/>
</dbReference>
<dbReference type="InterPro" id="IPR036388">
    <property type="entry name" value="WH-like_DNA-bd_sf"/>
</dbReference>
<keyword evidence="1" id="KW-0805">Transcription regulation</keyword>
<proteinExistence type="predicted"/>
<keyword evidence="2" id="KW-0238">DNA-binding</keyword>
<dbReference type="PRINTS" id="PR00778">
    <property type="entry name" value="HTHARSR"/>
</dbReference>
<dbReference type="PROSITE" id="PS50987">
    <property type="entry name" value="HTH_ARSR_2"/>
    <property type="match status" value="1"/>
</dbReference>